<dbReference type="PANTHER" id="PTHR24321">
    <property type="entry name" value="DEHYDROGENASES, SHORT CHAIN"/>
    <property type="match status" value="1"/>
</dbReference>
<dbReference type="RefSeq" id="WP_149520304.1">
    <property type="nucleotide sequence ID" value="NZ_VTOU01000001.1"/>
</dbReference>
<dbReference type="InterPro" id="IPR036291">
    <property type="entry name" value="NAD(P)-bd_dom_sf"/>
</dbReference>
<accession>A0A5D9C9P8</accession>
<dbReference type="PROSITE" id="PS00061">
    <property type="entry name" value="ADH_SHORT"/>
    <property type="match status" value="1"/>
</dbReference>
<dbReference type="AlphaFoldDB" id="A0A5D9C9P8"/>
<dbReference type="Pfam" id="PF13561">
    <property type="entry name" value="adh_short_C2"/>
    <property type="match status" value="1"/>
</dbReference>
<keyword evidence="2" id="KW-0560">Oxidoreductase</keyword>
<dbReference type="PRINTS" id="PR00081">
    <property type="entry name" value="GDHRDH"/>
</dbReference>
<proteinExistence type="inferred from homology"/>
<name>A0A5D9C9P8_9SPHN</name>
<dbReference type="GO" id="GO:0016491">
    <property type="term" value="F:oxidoreductase activity"/>
    <property type="evidence" value="ECO:0007669"/>
    <property type="project" value="UniProtKB-KW"/>
</dbReference>
<dbReference type="InterPro" id="IPR002347">
    <property type="entry name" value="SDR_fam"/>
</dbReference>
<dbReference type="Proteomes" id="UP000322077">
    <property type="component" value="Unassembled WGS sequence"/>
</dbReference>
<gene>
    <name evidence="3" type="ORF">FYJ91_00340</name>
</gene>
<reference evidence="3 4" key="1">
    <citation type="submission" date="2019-08" db="EMBL/GenBank/DDBJ databases">
        <authorList>
            <person name="Wang G."/>
            <person name="Xu Z."/>
        </authorList>
    </citation>
    <scope>NUCLEOTIDE SEQUENCE [LARGE SCALE GENOMIC DNA]</scope>
    <source>
        <strain evidence="3 4">ZX</strain>
    </source>
</reference>
<dbReference type="CDD" id="cd05233">
    <property type="entry name" value="SDR_c"/>
    <property type="match status" value="1"/>
</dbReference>
<evidence type="ECO:0000313" key="3">
    <source>
        <dbReference type="EMBL" id="TZG28638.1"/>
    </source>
</evidence>
<comment type="similarity">
    <text evidence="1">Belongs to the short-chain dehydrogenases/reductases (SDR) family.</text>
</comment>
<evidence type="ECO:0000256" key="1">
    <source>
        <dbReference type="ARBA" id="ARBA00006484"/>
    </source>
</evidence>
<protein>
    <submittedName>
        <fullName evidence="3">SDR family oxidoreductase</fullName>
    </submittedName>
</protein>
<evidence type="ECO:0000256" key="2">
    <source>
        <dbReference type="ARBA" id="ARBA00023002"/>
    </source>
</evidence>
<sequence>MGKLTSKVIAIIGGAGGIGGITSLRYAEEGATVFVGDLDLAAAQAVAEQIKAEGGEATGAAVDMTDDASAAAFIAAAEARYGGIDGVHVNAAVFAKDDFDVVEIDLALFDHMLMGNAGGHMRCARHAVPALLRRGGGSLLFTSSGAAHAGDPTRVAYSMAKSAIHALTRHIASRWGKDGIRSNAIAPGVVLHDQLKAKASAGLVPWAMSRVHSPRLGVSTDIAAMSALIMSDEGGFINGQIISVDGGSSMRP</sequence>
<dbReference type="SUPFAM" id="SSF51735">
    <property type="entry name" value="NAD(P)-binding Rossmann-fold domains"/>
    <property type="match status" value="1"/>
</dbReference>
<keyword evidence="4" id="KW-1185">Reference proteome</keyword>
<comment type="caution">
    <text evidence="3">The sequence shown here is derived from an EMBL/GenBank/DDBJ whole genome shotgun (WGS) entry which is preliminary data.</text>
</comment>
<dbReference type="Gene3D" id="3.40.50.720">
    <property type="entry name" value="NAD(P)-binding Rossmann-like Domain"/>
    <property type="match status" value="1"/>
</dbReference>
<organism evidence="3 4">
    <name type="scientific">Sphingomonas montanisoli</name>
    <dbReference type="NCBI Taxonomy" id="2606412"/>
    <lineage>
        <taxon>Bacteria</taxon>
        <taxon>Pseudomonadati</taxon>
        <taxon>Pseudomonadota</taxon>
        <taxon>Alphaproteobacteria</taxon>
        <taxon>Sphingomonadales</taxon>
        <taxon>Sphingomonadaceae</taxon>
        <taxon>Sphingomonas</taxon>
    </lineage>
</organism>
<evidence type="ECO:0000313" key="4">
    <source>
        <dbReference type="Proteomes" id="UP000322077"/>
    </source>
</evidence>
<dbReference type="EMBL" id="VTOU01000001">
    <property type="protein sequence ID" value="TZG28638.1"/>
    <property type="molecule type" value="Genomic_DNA"/>
</dbReference>
<dbReference type="PANTHER" id="PTHR24321:SF14">
    <property type="entry name" value="SHORT-CHAIN TYPE DEHYDROGENASE_REDUCTASE BLR2146-RELATED"/>
    <property type="match status" value="1"/>
</dbReference>
<dbReference type="InterPro" id="IPR020904">
    <property type="entry name" value="Sc_DH/Rdtase_CS"/>
</dbReference>